<feature type="transmembrane region" description="Helical" evidence="1">
    <location>
        <begin position="28"/>
        <end position="47"/>
    </location>
</feature>
<dbReference type="EMBL" id="JAZAVK010000049">
    <property type="protein sequence ID" value="KAK7427806.1"/>
    <property type="molecule type" value="Genomic_DNA"/>
</dbReference>
<keyword evidence="1" id="KW-1133">Transmembrane helix</keyword>
<evidence type="ECO:0000313" key="2">
    <source>
        <dbReference type="EMBL" id="KAK7427806.1"/>
    </source>
</evidence>
<feature type="transmembrane region" description="Helical" evidence="1">
    <location>
        <begin position="59"/>
        <end position="79"/>
    </location>
</feature>
<evidence type="ECO:0000313" key="3">
    <source>
        <dbReference type="Proteomes" id="UP001498421"/>
    </source>
</evidence>
<name>A0ABR1I374_9HYPO</name>
<comment type="caution">
    <text evidence="2">The sequence shown here is derived from an EMBL/GenBank/DDBJ whole genome shotgun (WGS) entry which is preliminary data.</text>
</comment>
<keyword evidence="1" id="KW-0472">Membrane</keyword>
<organism evidence="2 3">
    <name type="scientific">Neonectria magnoliae</name>
    <dbReference type="NCBI Taxonomy" id="2732573"/>
    <lineage>
        <taxon>Eukaryota</taxon>
        <taxon>Fungi</taxon>
        <taxon>Dikarya</taxon>
        <taxon>Ascomycota</taxon>
        <taxon>Pezizomycotina</taxon>
        <taxon>Sordariomycetes</taxon>
        <taxon>Hypocreomycetidae</taxon>
        <taxon>Hypocreales</taxon>
        <taxon>Nectriaceae</taxon>
        <taxon>Neonectria</taxon>
    </lineage>
</organism>
<gene>
    <name evidence="2" type="ORF">QQZ08_005744</name>
</gene>
<reference evidence="2 3" key="1">
    <citation type="journal article" date="2025" name="Microbiol. Resour. Announc.">
        <title>Draft genome sequences for Neonectria magnoliae and Neonectria punicea, canker pathogens of Liriodendron tulipifera and Acer saccharum in West Virginia.</title>
        <authorList>
            <person name="Petronek H.M."/>
            <person name="Kasson M.T."/>
            <person name="Metheny A.M."/>
            <person name="Stauder C.M."/>
            <person name="Lovett B."/>
            <person name="Lynch S.C."/>
            <person name="Garnas J.R."/>
            <person name="Kasson L.R."/>
            <person name="Stajich J.E."/>
        </authorList>
    </citation>
    <scope>NUCLEOTIDE SEQUENCE [LARGE SCALE GENOMIC DNA]</scope>
    <source>
        <strain evidence="2 3">NRRL 64651</strain>
    </source>
</reference>
<feature type="transmembrane region" description="Helical" evidence="1">
    <location>
        <begin position="91"/>
        <end position="111"/>
    </location>
</feature>
<sequence>MASPVGICQVTHFTLQRLTSLPSLTSSATGLQMMLAIGGVIGPGYFVGMGTGLSTTRSAGLLICFASLVGNAFFAFFQIWKSFAPGEVQALFMTCTILLVFVVQAIGYELVRETKFVELKAIDFGSARIWNTRMDKTGYTRSD</sequence>
<proteinExistence type="predicted"/>
<evidence type="ECO:0000256" key="1">
    <source>
        <dbReference type="SAM" id="Phobius"/>
    </source>
</evidence>
<dbReference type="Proteomes" id="UP001498421">
    <property type="component" value="Unassembled WGS sequence"/>
</dbReference>
<protein>
    <submittedName>
        <fullName evidence="2">Uncharacterized protein</fullName>
    </submittedName>
</protein>
<accession>A0ABR1I374</accession>
<keyword evidence="3" id="KW-1185">Reference proteome</keyword>
<keyword evidence="1" id="KW-0812">Transmembrane</keyword>